<name>W7XAJ5_TETTS</name>
<dbReference type="InParanoid" id="W7XAJ5"/>
<protein>
    <submittedName>
        <fullName evidence="1">Uncharacterized protein</fullName>
    </submittedName>
</protein>
<evidence type="ECO:0000313" key="2">
    <source>
        <dbReference type="Proteomes" id="UP000009168"/>
    </source>
</evidence>
<accession>W7XAJ5</accession>
<dbReference type="AlphaFoldDB" id="W7XAJ5"/>
<dbReference type="EMBL" id="GG662636">
    <property type="protein sequence ID" value="EWS73428.1"/>
    <property type="molecule type" value="Genomic_DNA"/>
</dbReference>
<evidence type="ECO:0000313" key="1">
    <source>
        <dbReference type="EMBL" id="EWS73428.1"/>
    </source>
</evidence>
<proteinExistence type="predicted"/>
<dbReference type="GeneID" id="24440110"/>
<gene>
    <name evidence="1" type="ORF">TTHERM_000666839</name>
</gene>
<reference evidence="2" key="1">
    <citation type="journal article" date="2006" name="PLoS Biol.">
        <title>Macronuclear genome sequence of the ciliate Tetrahymena thermophila, a model eukaryote.</title>
        <authorList>
            <person name="Eisen J.A."/>
            <person name="Coyne R.S."/>
            <person name="Wu M."/>
            <person name="Wu D."/>
            <person name="Thiagarajan M."/>
            <person name="Wortman J.R."/>
            <person name="Badger J.H."/>
            <person name="Ren Q."/>
            <person name="Amedeo P."/>
            <person name="Jones K.M."/>
            <person name="Tallon L.J."/>
            <person name="Delcher A.L."/>
            <person name="Salzberg S.L."/>
            <person name="Silva J.C."/>
            <person name="Haas B.J."/>
            <person name="Majoros W.H."/>
            <person name="Farzad M."/>
            <person name="Carlton J.M."/>
            <person name="Smith R.K. Jr."/>
            <person name="Garg J."/>
            <person name="Pearlman R.E."/>
            <person name="Karrer K.M."/>
            <person name="Sun L."/>
            <person name="Manning G."/>
            <person name="Elde N.C."/>
            <person name="Turkewitz A.P."/>
            <person name="Asai D.J."/>
            <person name="Wilkes D.E."/>
            <person name="Wang Y."/>
            <person name="Cai H."/>
            <person name="Collins K."/>
            <person name="Stewart B.A."/>
            <person name="Lee S.R."/>
            <person name="Wilamowska K."/>
            <person name="Weinberg Z."/>
            <person name="Ruzzo W.L."/>
            <person name="Wloga D."/>
            <person name="Gaertig J."/>
            <person name="Frankel J."/>
            <person name="Tsao C.-C."/>
            <person name="Gorovsky M.A."/>
            <person name="Keeling P.J."/>
            <person name="Waller R.F."/>
            <person name="Patron N.J."/>
            <person name="Cherry J.M."/>
            <person name="Stover N.A."/>
            <person name="Krieger C.J."/>
            <person name="del Toro C."/>
            <person name="Ryder H.F."/>
            <person name="Williamson S.C."/>
            <person name="Barbeau R.A."/>
            <person name="Hamilton E.P."/>
            <person name="Orias E."/>
        </authorList>
    </citation>
    <scope>NUCLEOTIDE SEQUENCE [LARGE SCALE GENOMIC DNA]</scope>
    <source>
        <strain evidence="2">SB210</strain>
    </source>
</reference>
<dbReference type="RefSeq" id="XP_012654044.1">
    <property type="nucleotide sequence ID" value="XM_012798590.1"/>
</dbReference>
<dbReference type="KEGG" id="tet:TTHERM_000666839"/>
<organism evidence="1 2">
    <name type="scientific">Tetrahymena thermophila (strain SB210)</name>
    <dbReference type="NCBI Taxonomy" id="312017"/>
    <lineage>
        <taxon>Eukaryota</taxon>
        <taxon>Sar</taxon>
        <taxon>Alveolata</taxon>
        <taxon>Ciliophora</taxon>
        <taxon>Intramacronucleata</taxon>
        <taxon>Oligohymenophorea</taxon>
        <taxon>Hymenostomatida</taxon>
        <taxon>Tetrahymenina</taxon>
        <taxon>Tetrahymenidae</taxon>
        <taxon>Tetrahymena</taxon>
    </lineage>
</organism>
<dbReference type="Proteomes" id="UP000009168">
    <property type="component" value="Unassembled WGS sequence"/>
</dbReference>
<keyword evidence="2" id="KW-1185">Reference proteome</keyword>
<sequence length="293" mass="34514">MQKKETLQSFLNNIEKFPPLMTFVGNYSYDYKLNSSFQNKLRWQNDLKIWKLEYSQSVIKLMNSTSYQKEQSSHINKSTALSNQQDQKKIIKKQQTISRWKNNGKKNQDYQDIIGFTSSLQTQYQSIKKTLKSSKKQNSLFRTTFLNTFQNTAKAESNNPVSSKQEISFFLSNDNLNCQDSNQMRQINSKPKQDIIQLSLDSMRKQEDFKYDSNILKCQQQLQILPNENSNFQNVTKTSQNQICSKQENQQEITQNISKQIKYQQQVDYCQDLESLDGQINVMPIQQKFHLKQ</sequence>